<comment type="similarity">
    <text evidence="6 7">Belongs to the FliO/MopB family.</text>
</comment>
<keyword evidence="4 7" id="KW-0472">Membrane</keyword>
<keyword evidence="3 7" id="KW-1133">Transmembrane helix</keyword>
<dbReference type="AlphaFoldDB" id="A0A7X5ZJE1"/>
<dbReference type="PANTHER" id="PTHR38766">
    <property type="entry name" value="FLAGELLAR PROTEIN FLIO"/>
    <property type="match status" value="1"/>
</dbReference>
<dbReference type="GO" id="GO:0009425">
    <property type="term" value="C:bacterial-type flagellum basal body"/>
    <property type="evidence" value="ECO:0007669"/>
    <property type="project" value="UniProtKB-SubCell"/>
</dbReference>
<evidence type="ECO:0000256" key="2">
    <source>
        <dbReference type="ARBA" id="ARBA00022692"/>
    </source>
</evidence>
<feature type="transmembrane region" description="Helical" evidence="7">
    <location>
        <begin position="16"/>
        <end position="36"/>
    </location>
</feature>
<dbReference type="GO" id="GO:0005886">
    <property type="term" value="C:plasma membrane"/>
    <property type="evidence" value="ECO:0007669"/>
    <property type="project" value="UniProtKB-SubCell"/>
</dbReference>
<dbReference type="Pfam" id="PF04347">
    <property type="entry name" value="FliO"/>
    <property type="match status" value="1"/>
</dbReference>
<proteinExistence type="inferred from homology"/>
<evidence type="ECO:0000256" key="4">
    <source>
        <dbReference type="ARBA" id="ARBA00023136"/>
    </source>
</evidence>
<protein>
    <recommendedName>
        <fullName evidence="7">Flagellar protein</fullName>
    </recommendedName>
</protein>
<keyword evidence="9" id="KW-1185">Reference proteome</keyword>
<dbReference type="InterPro" id="IPR022781">
    <property type="entry name" value="Flagellar_biosynth_FliO"/>
</dbReference>
<keyword evidence="8" id="KW-0969">Cilium</keyword>
<sequence length="120" mass="12761">MAAPVAAPAVDSGAELVRVLISLLGVVALIFFVGWLSRRAQVRIRPGGRKIRVVESMPVGVKDRVMLIEVGGKQLLVGASPGGGLRTLHVLDTPVAEDAVPPQAPVIRGFRDVLAQWKRP</sequence>
<evidence type="ECO:0000256" key="5">
    <source>
        <dbReference type="ARBA" id="ARBA00023143"/>
    </source>
</evidence>
<evidence type="ECO:0000256" key="7">
    <source>
        <dbReference type="RuleBase" id="RU362064"/>
    </source>
</evidence>
<evidence type="ECO:0000256" key="1">
    <source>
        <dbReference type="ARBA" id="ARBA00022475"/>
    </source>
</evidence>
<evidence type="ECO:0000256" key="3">
    <source>
        <dbReference type="ARBA" id="ARBA00022989"/>
    </source>
</evidence>
<keyword evidence="1 7" id="KW-1003">Cell membrane</keyword>
<accession>A0A7X5ZJE1</accession>
<keyword evidence="5 7" id="KW-0975">Bacterial flagellum</keyword>
<dbReference type="EMBL" id="JAARLZ010000008">
    <property type="protein sequence ID" value="NII07655.1"/>
    <property type="molecule type" value="Genomic_DNA"/>
</dbReference>
<dbReference type="InterPro" id="IPR052205">
    <property type="entry name" value="FliO/MopB"/>
</dbReference>
<keyword evidence="8" id="KW-0282">Flagellum</keyword>
<dbReference type="PANTHER" id="PTHR38766:SF1">
    <property type="entry name" value="FLAGELLAR PROTEIN FLIO"/>
    <property type="match status" value="1"/>
</dbReference>
<keyword evidence="2 7" id="KW-0812">Transmembrane</keyword>
<dbReference type="Proteomes" id="UP000490980">
    <property type="component" value="Unassembled WGS sequence"/>
</dbReference>
<keyword evidence="8" id="KW-0966">Cell projection</keyword>
<evidence type="ECO:0000256" key="6">
    <source>
        <dbReference type="ARBA" id="ARBA00037937"/>
    </source>
</evidence>
<evidence type="ECO:0000313" key="9">
    <source>
        <dbReference type="Proteomes" id="UP000490980"/>
    </source>
</evidence>
<name>A0A7X5ZJE1_9GAMM</name>
<comment type="subcellular location">
    <subcellularLocation>
        <location evidence="7">Cell membrane</location>
    </subcellularLocation>
    <subcellularLocation>
        <location evidence="7">Bacterial flagellum basal body</location>
    </subcellularLocation>
</comment>
<organism evidence="8 9">
    <name type="scientific">Luteibacter anthropi</name>
    <dbReference type="NCBI Taxonomy" id="564369"/>
    <lineage>
        <taxon>Bacteria</taxon>
        <taxon>Pseudomonadati</taxon>
        <taxon>Pseudomonadota</taxon>
        <taxon>Gammaproteobacteria</taxon>
        <taxon>Lysobacterales</taxon>
        <taxon>Rhodanobacteraceae</taxon>
        <taxon>Luteibacter</taxon>
    </lineage>
</organism>
<gene>
    <name evidence="8" type="primary">fliO</name>
    <name evidence="8" type="ORF">HBF25_14820</name>
</gene>
<comment type="caution">
    <text evidence="8">The sequence shown here is derived from an EMBL/GenBank/DDBJ whole genome shotgun (WGS) entry which is preliminary data.</text>
</comment>
<dbReference type="NCBIfam" id="TIGR03500">
    <property type="entry name" value="FliO_TIGR"/>
    <property type="match status" value="1"/>
</dbReference>
<reference evidence="8 9" key="1">
    <citation type="submission" date="2020-03" db="EMBL/GenBank/DDBJ databases">
        <authorList>
            <person name="Lai Q."/>
        </authorList>
    </citation>
    <scope>NUCLEOTIDE SEQUENCE [LARGE SCALE GENOMIC DNA]</scope>
    <source>
        <strain evidence="8 9">CCUG 25036</strain>
    </source>
</reference>
<dbReference type="GO" id="GO:0044781">
    <property type="term" value="P:bacterial-type flagellum organization"/>
    <property type="evidence" value="ECO:0007669"/>
    <property type="project" value="UniProtKB-UniRule"/>
</dbReference>
<evidence type="ECO:0000313" key="8">
    <source>
        <dbReference type="EMBL" id="NII07655.1"/>
    </source>
</evidence>